<dbReference type="EMBL" id="BSXW01012546">
    <property type="protein sequence ID" value="GMF66115.1"/>
    <property type="molecule type" value="Genomic_DNA"/>
</dbReference>
<keyword evidence="1" id="KW-0732">Signal</keyword>
<evidence type="ECO:0000256" key="1">
    <source>
        <dbReference type="SAM" id="SignalP"/>
    </source>
</evidence>
<gene>
    <name evidence="2" type="ORF">Plil01_001865300</name>
</gene>
<protein>
    <submittedName>
        <fullName evidence="2">Unnamed protein product</fullName>
    </submittedName>
</protein>
<keyword evidence="3" id="KW-1185">Reference proteome</keyword>
<dbReference type="OrthoDB" id="91746at2759"/>
<reference evidence="2" key="1">
    <citation type="submission" date="2023-04" db="EMBL/GenBank/DDBJ databases">
        <title>Phytophthora lilii NBRC 32176.</title>
        <authorList>
            <person name="Ichikawa N."/>
            <person name="Sato H."/>
            <person name="Tonouchi N."/>
        </authorList>
    </citation>
    <scope>NUCLEOTIDE SEQUENCE</scope>
    <source>
        <strain evidence="2">NBRC 32176</strain>
    </source>
</reference>
<evidence type="ECO:0000313" key="3">
    <source>
        <dbReference type="Proteomes" id="UP001165083"/>
    </source>
</evidence>
<proteinExistence type="predicted"/>
<evidence type="ECO:0000313" key="2">
    <source>
        <dbReference type="EMBL" id="GMF66115.1"/>
    </source>
</evidence>
<accession>A0A9W7DAS2</accession>
<name>A0A9W7DAS2_9STRA</name>
<feature type="signal peptide" evidence="1">
    <location>
        <begin position="1"/>
        <end position="23"/>
    </location>
</feature>
<feature type="chain" id="PRO_5040967167" evidence="1">
    <location>
        <begin position="24"/>
        <end position="164"/>
    </location>
</feature>
<dbReference type="Proteomes" id="UP001165083">
    <property type="component" value="Unassembled WGS sequence"/>
</dbReference>
<dbReference type="AlphaFoldDB" id="A0A9W7DAS2"/>
<comment type="caution">
    <text evidence="2">The sequence shown here is derived from an EMBL/GenBank/DDBJ whole genome shotgun (WGS) entry which is preliminary data.</text>
</comment>
<sequence length="164" mass="18081">MTLITRSGFVSLISLMLATLSQAGFVELYRDANFQHKLRTVQNVIPDRCYRLACGALNNVVTSAQWGDLPTYGKMLSTGESVTAFYTGYDCSDLPTHWYQVAAQSSSSMHFPSNFTKDNILNISSFMVMDTGKVLSHWNLCTIEAGTVDTPNKRTGSMLTDGDT</sequence>
<organism evidence="2 3">
    <name type="scientific">Phytophthora lilii</name>
    <dbReference type="NCBI Taxonomy" id="2077276"/>
    <lineage>
        <taxon>Eukaryota</taxon>
        <taxon>Sar</taxon>
        <taxon>Stramenopiles</taxon>
        <taxon>Oomycota</taxon>
        <taxon>Peronosporomycetes</taxon>
        <taxon>Peronosporales</taxon>
        <taxon>Peronosporaceae</taxon>
        <taxon>Phytophthora</taxon>
    </lineage>
</organism>